<organism evidence="3 4">
    <name type="scientific">Candidatus Neomicrothrix subdominans</name>
    <dbReference type="NCBI Taxonomy" id="2954438"/>
    <lineage>
        <taxon>Bacteria</taxon>
        <taxon>Bacillati</taxon>
        <taxon>Actinomycetota</taxon>
        <taxon>Acidimicrobiia</taxon>
        <taxon>Acidimicrobiales</taxon>
        <taxon>Microthrixaceae</taxon>
        <taxon>Candidatus Neomicrothrix</taxon>
    </lineage>
</organism>
<feature type="transmembrane region" description="Helical" evidence="2">
    <location>
        <begin position="127"/>
        <end position="144"/>
    </location>
</feature>
<dbReference type="PANTHER" id="PTHR18964">
    <property type="entry name" value="ROK (REPRESSOR, ORF, KINASE) FAMILY"/>
    <property type="match status" value="1"/>
</dbReference>
<evidence type="ECO:0000313" key="3">
    <source>
        <dbReference type="EMBL" id="MBK9297953.1"/>
    </source>
</evidence>
<dbReference type="SUPFAM" id="SSF53067">
    <property type="entry name" value="Actin-like ATPase domain"/>
    <property type="match status" value="1"/>
</dbReference>
<evidence type="ECO:0000313" key="4">
    <source>
        <dbReference type="Proteomes" id="UP000727993"/>
    </source>
</evidence>
<feature type="transmembrane region" description="Helical" evidence="2">
    <location>
        <begin position="190"/>
        <end position="209"/>
    </location>
</feature>
<keyword evidence="2" id="KW-0812">Transmembrane</keyword>
<keyword evidence="2" id="KW-1133">Transmembrane helix</keyword>
<dbReference type="Proteomes" id="UP000727993">
    <property type="component" value="Unassembled WGS sequence"/>
</dbReference>
<name>A0A936NEM2_9ACTN</name>
<sequence length="255" mass="26453">MSDTRVIGVDVGGSGVKAALVDVKRGELASVRPRIDTPQPATPKLVAATVSRLVDQLGGAPSIGITVPAVVRSGIVRTAANIDPSWIGTDAQALFGEQLGVPCVVLNDADAAGLAEVRFGAGKGRSGVVILLTLGTGIGSALFVDGELVPNTELGHMEFKAQEAEHYAAASVRKANNLGWDHWGTRVGEYLAMLTMLFSPELIILGGGVSRKFDRFAEHVLAEVPSGTDVMPAVLQNQAGIVGAAMSTQKHPVTE</sequence>
<evidence type="ECO:0000256" key="2">
    <source>
        <dbReference type="SAM" id="Phobius"/>
    </source>
</evidence>
<dbReference type="InterPro" id="IPR043129">
    <property type="entry name" value="ATPase_NBD"/>
</dbReference>
<dbReference type="CDD" id="cd24058">
    <property type="entry name" value="ASKHA_NBD_ROK_PPGK"/>
    <property type="match status" value="1"/>
</dbReference>
<accession>A0A936NEM2</accession>
<reference evidence="3 4" key="1">
    <citation type="submission" date="2020-10" db="EMBL/GenBank/DDBJ databases">
        <title>Connecting structure to function with the recovery of over 1000 high-quality activated sludge metagenome-assembled genomes encoding full-length rRNA genes using long-read sequencing.</title>
        <authorList>
            <person name="Singleton C.M."/>
            <person name="Petriglieri F."/>
            <person name="Kristensen J.M."/>
            <person name="Kirkegaard R.H."/>
            <person name="Michaelsen T.Y."/>
            <person name="Andersen M.H."/>
            <person name="Karst S.M."/>
            <person name="Dueholm M.S."/>
            <person name="Nielsen P.H."/>
            <person name="Albertsen M."/>
        </authorList>
    </citation>
    <scope>NUCLEOTIDE SEQUENCE [LARGE SCALE GENOMIC DNA]</scope>
    <source>
        <strain evidence="3">Lyne_18-Q3-R50-59_MAXAC.006</strain>
    </source>
</reference>
<dbReference type="EMBL" id="JADJZA010000007">
    <property type="protein sequence ID" value="MBK9297953.1"/>
    <property type="molecule type" value="Genomic_DNA"/>
</dbReference>
<dbReference type="PANTHER" id="PTHR18964:SF146">
    <property type="entry name" value="POLYPHOSPHATE GLUCOKINASE"/>
    <property type="match status" value="1"/>
</dbReference>
<dbReference type="NCBIfam" id="NF045942">
    <property type="entry name" value="PolPhglucPhase"/>
    <property type="match status" value="1"/>
</dbReference>
<dbReference type="Pfam" id="PF00480">
    <property type="entry name" value="ROK"/>
    <property type="match status" value="2"/>
</dbReference>
<dbReference type="InterPro" id="IPR000600">
    <property type="entry name" value="ROK"/>
</dbReference>
<comment type="caution">
    <text evidence="3">The sequence shown here is derived from an EMBL/GenBank/DDBJ whole genome shotgun (WGS) entry which is preliminary data.</text>
</comment>
<gene>
    <name evidence="3" type="ORF">IPN02_14190</name>
</gene>
<protein>
    <submittedName>
        <fullName evidence="3">ROK family protein</fullName>
    </submittedName>
</protein>
<proteinExistence type="inferred from homology"/>
<comment type="similarity">
    <text evidence="1">Belongs to the ROK (NagC/XylR) family.</text>
</comment>
<dbReference type="Gene3D" id="3.30.420.40">
    <property type="match status" value="2"/>
</dbReference>
<evidence type="ECO:0000256" key="1">
    <source>
        <dbReference type="ARBA" id="ARBA00006479"/>
    </source>
</evidence>
<keyword evidence="2" id="KW-0472">Membrane</keyword>
<dbReference type="AlphaFoldDB" id="A0A936NEM2"/>